<evidence type="ECO:0000313" key="9">
    <source>
        <dbReference type="Proteomes" id="UP000248798"/>
    </source>
</evidence>
<protein>
    <submittedName>
        <fullName evidence="8">CoA ester lyase</fullName>
    </submittedName>
</protein>
<evidence type="ECO:0000313" key="10">
    <source>
        <dbReference type="Proteomes" id="UP000293902"/>
    </source>
</evidence>
<keyword evidence="3 5" id="KW-0460">Magnesium</keyword>
<proteinExistence type="predicted"/>
<dbReference type="InterPro" id="IPR005000">
    <property type="entry name" value="Aldolase/citrate-lyase_domain"/>
</dbReference>
<evidence type="ECO:0000313" key="7">
    <source>
        <dbReference type="EMBL" id="QBH12508.1"/>
    </source>
</evidence>
<organism evidence="8 9">
    <name type="scientific">Desulfobacter hydrogenophilus</name>
    <dbReference type="NCBI Taxonomy" id="2291"/>
    <lineage>
        <taxon>Bacteria</taxon>
        <taxon>Pseudomonadati</taxon>
        <taxon>Thermodesulfobacteriota</taxon>
        <taxon>Desulfobacteria</taxon>
        <taxon>Desulfobacterales</taxon>
        <taxon>Desulfobacteraceae</taxon>
        <taxon>Desulfobacter</taxon>
    </lineage>
</organism>
<dbReference type="Proteomes" id="UP000293902">
    <property type="component" value="Chromosome"/>
</dbReference>
<feature type="domain" description="HpcH/HpaI aldolase/citrate lyase" evidence="6">
    <location>
        <begin position="12"/>
        <end position="245"/>
    </location>
</feature>
<accession>A0A328FJ91</accession>
<evidence type="ECO:0000256" key="5">
    <source>
        <dbReference type="PIRSR" id="PIRSR015582-2"/>
    </source>
</evidence>
<keyword evidence="2 5" id="KW-0479">Metal-binding</keyword>
<dbReference type="InterPro" id="IPR040442">
    <property type="entry name" value="Pyrv_kinase-like_dom_sf"/>
</dbReference>
<reference evidence="8 9" key="1">
    <citation type="submission" date="2018-06" db="EMBL/GenBank/DDBJ databases">
        <title>Complete Genome Sequence of Desulfobacter hydrogenophilus (DSM3380).</title>
        <authorList>
            <person name="Marietou A."/>
            <person name="Schreiber L."/>
            <person name="Marshall I."/>
            <person name="Jorgensen B."/>
        </authorList>
    </citation>
    <scope>NUCLEOTIDE SEQUENCE [LARGE SCALE GENOMIC DNA]</scope>
    <source>
        <strain evidence="8 9">DSM 3380</strain>
    </source>
</reference>
<feature type="binding site" evidence="5">
    <location>
        <position position="138"/>
    </location>
    <ligand>
        <name>Mg(2+)</name>
        <dbReference type="ChEBI" id="CHEBI:18420"/>
    </ligand>
</feature>
<feature type="binding site" evidence="5">
    <location>
        <position position="165"/>
    </location>
    <ligand>
        <name>Mg(2+)</name>
        <dbReference type="ChEBI" id="CHEBI:18420"/>
    </ligand>
</feature>
<evidence type="ECO:0000256" key="1">
    <source>
        <dbReference type="ARBA" id="ARBA00001946"/>
    </source>
</evidence>
<name>A0A328FJ91_9BACT</name>
<dbReference type="OrthoDB" id="348111at2"/>
<dbReference type="PANTHER" id="PTHR32308:SF10">
    <property type="entry name" value="CITRATE LYASE SUBUNIT BETA"/>
    <property type="match status" value="1"/>
</dbReference>
<dbReference type="Pfam" id="PF03328">
    <property type="entry name" value="HpcH_HpaI"/>
    <property type="match status" value="1"/>
</dbReference>
<keyword evidence="10" id="KW-1185">Reference proteome</keyword>
<dbReference type="GO" id="GO:0016829">
    <property type="term" value="F:lyase activity"/>
    <property type="evidence" value="ECO:0007669"/>
    <property type="project" value="UniProtKB-KW"/>
</dbReference>
<evidence type="ECO:0000256" key="3">
    <source>
        <dbReference type="ARBA" id="ARBA00022842"/>
    </source>
</evidence>
<keyword evidence="8" id="KW-0456">Lyase</keyword>
<dbReference type="InterPro" id="IPR011206">
    <property type="entry name" value="Citrate_lyase_beta/mcl1/mcl2"/>
</dbReference>
<dbReference type="SUPFAM" id="SSF51621">
    <property type="entry name" value="Phosphoenolpyruvate/pyruvate domain"/>
    <property type="match status" value="1"/>
</dbReference>
<dbReference type="GO" id="GO:0000287">
    <property type="term" value="F:magnesium ion binding"/>
    <property type="evidence" value="ECO:0007669"/>
    <property type="project" value="TreeGrafter"/>
</dbReference>
<feature type="binding site" evidence="4">
    <location>
        <position position="73"/>
    </location>
    <ligand>
        <name>substrate</name>
    </ligand>
</feature>
<dbReference type="Gene3D" id="3.20.20.60">
    <property type="entry name" value="Phosphoenolpyruvate-binding domains"/>
    <property type="match status" value="1"/>
</dbReference>
<dbReference type="AlphaFoldDB" id="A0A328FJ91"/>
<dbReference type="GO" id="GO:0006107">
    <property type="term" value="P:oxaloacetate metabolic process"/>
    <property type="evidence" value="ECO:0007669"/>
    <property type="project" value="TreeGrafter"/>
</dbReference>
<dbReference type="PIRSF" id="PIRSF015582">
    <property type="entry name" value="Cit_lyase_B"/>
    <property type="match status" value="1"/>
</dbReference>
<gene>
    <name evidence="8" type="ORF">DO021_03950</name>
    <name evidence="7" type="ORF">EYB58_06030</name>
</gene>
<dbReference type="EMBL" id="QLNI01000006">
    <property type="protein sequence ID" value="RAM03243.1"/>
    <property type="molecule type" value="Genomic_DNA"/>
</dbReference>
<evidence type="ECO:0000259" key="6">
    <source>
        <dbReference type="Pfam" id="PF03328"/>
    </source>
</evidence>
<evidence type="ECO:0000256" key="2">
    <source>
        <dbReference type="ARBA" id="ARBA00022723"/>
    </source>
</evidence>
<feature type="binding site" evidence="4">
    <location>
        <position position="138"/>
    </location>
    <ligand>
        <name>substrate</name>
    </ligand>
</feature>
<evidence type="ECO:0000256" key="4">
    <source>
        <dbReference type="PIRSR" id="PIRSR015582-1"/>
    </source>
</evidence>
<evidence type="ECO:0000313" key="8">
    <source>
        <dbReference type="EMBL" id="RAM03243.1"/>
    </source>
</evidence>
<sequence length="308" mass="33765">MKNKTRMDKPCRTTLSVPGNKEKMHAKAAASNVDVIMLDLEDSVPADQKEAARKTVIDSLLSLDFNAKCVDLRINSLDTPFAYKDLIQVVEAAGDHLDNIVVPKVNDEGDIHFVSRLLDGLEMALGQKRQIRIQACIETAQGLSRIKEIAEADARLSALAFGIADYQASIGAGLISLSGHGENEEQVYPGHRWHFPISRMVMAAKANGLLALDAPYGNFKDDHGLKKSTDLGKALGCDGKWVIHPDQIDTVNQVFTPSKEEIQRAKQILEAADDRSRGAVAVDGRMVDQATIRIARRVWDQAVFLGQV</sequence>
<dbReference type="EMBL" id="CP036313">
    <property type="protein sequence ID" value="QBH12508.1"/>
    <property type="molecule type" value="Genomic_DNA"/>
</dbReference>
<comment type="cofactor">
    <cofactor evidence="1">
        <name>Mg(2+)</name>
        <dbReference type="ChEBI" id="CHEBI:18420"/>
    </cofactor>
</comment>
<dbReference type="Proteomes" id="UP000248798">
    <property type="component" value="Unassembled WGS sequence"/>
</dbReference>
<reference evidence="7 10" key="2">
    <citation type="submission" date="2019-02" db="EMBL/GenBank/DDBJ databases">
        <title>Complete genome sequence of Desulfobacter hydrogenophilus AcRS1.</title>
        <authorList>
            <person name="Marietou A."/>
            <person name="Lund M.B."/>
            <person name="Marshall I.P.G."/>
            <person name="Schreiber L."/>
            <person name="Jorgensen B."/>
        </authorList>
    </citation>
    <scope>NUCLEOTIDE SEQUENCE [LARGE SCALE GENOMIC DNA]</scope>
    <source>
        <strain evidence="7 10">AcRS1</strain>
    </source>
</reference>
<dbReference type="PANTHER" id="PTHR32308">
    <property type="entry name" value="LYASE BETA SUBUNIT, PUTATIVE (AFU_ORTHOLOGUE AFUA_4G13030)-RELATED"/>
    <property type="match status" value="1"/>
</dbReference>
<dbReference type="InterPro" id="IPR015813">
    <property type="entry name" value="Pyrv/PenolPyrv_kinase-like_dom"/>
</dbReference>